<name>A0A1E7EP46_9STRA</name>
<keyword evidence="6" id="KW-0411">Iron-sulfur</keyword>
<keyword evidence="9" id="KW-1185">Reference proteome</keyword>
<evidence type="ECO:0000256" key="2">
    <source>
        <dbReference type="ARBA" id="ARBA00022485"/>
    </source>
</evidence>
<feature type="domain" description="Radical SAM core" evidence="7">
    <location>
        <begin position="77"/>
        <end position="287"/>
    </location>
</feature>
<dbReference type="SFLD" id="SFLDS00029">
    <property type="entry name" value="Radical_SAM"/>
    <property type="match status" value="1"/>
</dbReference>
<dbReference type="Gene3D" id="3.20.20.70">
    <property type="entry name" value="Aldolase class I"/>
    <property type="match status" value="1"/>
</dbReference>
<dbReference type="PANTHER" id="PTHR30544">
    <property type="entry name" value="23S RRNA METHYLTRANSFERASE"/>
    <property type="match status" value="1"/>
</dbReference>
<dbReference type="Pfam" id="PF04055">
    <property type="entry name" value="Radical_SAM"/>
    <property type="match status" value="1"/>
</dbReference>
<dbReference type="GO" id="GO:0030488">
    <property type="term" value="P:tRNA methylation"/>
    <property type="evidence" value="ECO:0007669"/>
    <property type="project" value="TreeGrafter"/>
</dbReference>
<dbReference type="SUPFAM" id="SSF102114">
    <property type="entry name" value="Radical SAM enzymes"/>
    <property type="match status" value="1"/>
</dbReference>
<evidence type="ECO:0000313" key="9">
    <source>
        <dbReference type="Proteomes" id="UP000095751"/>
    </source>
</evidence>
<evidence type="ECO:0000256" key="5">
    <source>
        <dbReference type="ARBA" id="ARBA00023004"/>
    </source>
</evidence>
<dbReference type="OrthoDB" id="204498at2759"/>
<dbReference type="GO" id="GO:0003824">
    <property type="term" value="F:catalytic activity"/>
    <property type="evidence" value="ECO:0007669"/>
    <property type="project" value="InterPro"/>
</dbReference>
<sequence>MNDFNNNNGSSPLSLEERLAQAEFPKRHATNLLTEFALNTCSILRVEGSDGGYKFVIQLSSGQLVETVLIRHIRNNGHVRYTVCVSSQVGCAKKCSFCATGTMGLKAQLTSGEILEQSIADDDMPSTTETARSRFRVKPNGVIRNVVFMGMGEPMDNYDEVHESLRGLTHQYLFQLNAKHITVSTVGASARKIRLLADEAPQVNLALSLHSAIQESRELLIPSANANPMKSLGESLDYHSTKSGRGAMIEYLLIDKVNDSDAEWTHLRSFVKNGTNTKIYSNIRRCL</sequence>
<keyword evidence="3" id="KW-0949">S-adenosyl-L-methionine</keyword>
<dbReference type="AlphaFoldDB" id="A0A1E7EP46"/>
<gene>
    <name evidence="8" type="ORF">FRACYDRAFT_197453</name>
</gene>
<keyword evidence="4" id="KW-0479">Metal-binding</keyword>
<dbReference type="KEGG" id="fcy:FRACYDRAFT_197453"/>
<accession>A0A1E7EP46</accession>
<evidence type="ECO:0000256" key="6">
    <source>
        <dbReference type="ARBA" id="ARBA00023014"/>
    </source>
</evidence>
<evidence type="ECO:0000256" key="3">
    <source>
        <dbReference type="ARBA" id="ARBA00022691"/>
    </source>
</evidence>
<organism evidence="8 9">
    <name type="scientific">Fragilariopsis cylindrus CCMP1102</name>
    <dbReference type="NCBI Taxonomy" id="635003"/>
    <lineage>
        <taxon>Eukaryota</taxon>
        <taxon>Sar</taxon>
        <taxon>Stramenopiles</taxon>
        <taxon>Ochrophyta</taxon>
        <taxon>Bacillariophyta</taxon>
        <taxon>Bacillariophyceae</taxon>
        <taxon>Bacillariophycidae</taxon>
        <taxon>Bacillariales</taxon>
        <taxon>Bacillariaceae</taxon>
        <taxon>Fragilariopsis</taxon>
    </lineage>
</organism>
<dbReference type="GO" id="GO:0070475">
    <property type="term" value="P:rRNA base methylation"/>
    <property type="evidence" value="ECO:0007669"/>
    <property type="project" value="TreeGrafter"/>
</dbReference>
<keyword evidence="5" id="KW-0408">Iron</keyword>
<comment type="cofactor">
    <cofactor evidence="1">
        <name>[4Fe-4S] cluster</name>
        <dbReference type="ChEBI" id="CHEBI:49883"/>
    </cofactor>
</comment>
<dbReference type="GO" id="GO:0046872">
    <property type="term" value="F:metal ion binding"/>
    <property type="evidence" value="ECO:0007669"/>
    <property type="project" value="UniProtKB-KW"/>
</dbReference>
<protein>
    <recommendedName>
        <fullName evidence="7">Radical SAM core domain-containing protein</fullName>
    </recommendedName>
</protein>
<keyword evidence="2" id="KW-0004">4Fe-4S</keyword>
<evidence type="ECO:0000259" key="7">
    <source>
        <dbReference type="PROSITE" id="PS51918"/>
    </source>
</evidence>
<evidence type="ECO:0000256" key="4">
    <source>
        <dbReference type="ARBA" id="ARBA00022723"/>
    </source>
</evidence>
<dbReference type="EMBL" id="KV784385">
    <property type="protein sequence ID" value="OEU07547.1"/>
    <property type="molecule type" value="Genomic_DNA"/>
</dbReference>
<proteinExistence type="predicted"/>
<dbReference type="InParanoid" id="A0A1E7EP46"/>
<dbReference type="InterPro" id="IPR013785">
    <property type="entry name" value="Aldolase_TIM"/>
</dbReference>
<dbReference type="InterPro" id="IPR040072">
    <property type="entry name" value="Methyltransferase_A"/>
</dbReference>
<evidence type="ECO:0000313" key="8">
    <source>
        <dbReference type="EMBL" id="OEU07547.1"/>
    </source>
</evidence>
<reference evidence="8 9" key="1">
    <citation type="submission" date="2016-09" db="EMBL/GenBank/DDBJ databases">
        <title>Extensive genetic diversity and differential bi-allelic expression allows diatom success in the polar Southern Ocean.</title>
        <authorList>
            <consortium name="DOE Joint Genome Institute"/>
            <person name="Mock T."/>
            <person name="Otillar R.P."/>
            <person name="Strauss J."/>
            <person name="Dupont C."/>
            <person name="Frickenhaus S."/>
            <person name="Maumus F."/>
            <person name="Mcmullan M."/>
            <person name="Sanges R."/>
            <person name="Schmutz J."/>
            <person name="Toseland A."/>
            <person name="Valas R."/>
            <person name="Veluchamy A."/>
            <person name="Ward B.J."/>
            <person name="Allen A."/>
            <person name="Barry K."/>
            <person name="Falciatore A."/>
            <person name="Ferrante M."/>
            <person name="Fortunato A.E."/>
            <person name="Gloeckner G."/>
            <person name="Gruber A."/>
            <person name="Hipkin R."/>
            <person name="Janech M."/>
            <person name="Kroth P."/>
            <person name="Leese F."/>
            <person name="Lindquist E."/>
            <person name="Lyon B.R."/>
            <person name="Martin J."/>
            <person name="Mayer C."/>
            <person name="Parker M."/>
            <person name="Quesneville H."/>
            <person name="Raymond J."/>
            <person name="Uhlig C."/>
            <person name="Valentin K.U."/>
            <person name="Worden A.Z."/>
            <person name="Armbrust E.V."/>
            <person name="Bowler C."/>
            <person name="Green B."/>
            <person name="Moulton V."/>
            <person name="Van Oosterhout C."/>
            <person name="Grigoriev I."/>
        </authorList>
    </citation>
    <scope>NUCLEOTIDE SEQUENCE [LARGE SCALE GENOMIC DNA]</scope>
    <source>
        <strain evidence="8 9">CCMP1102</strain>
    </source>
</reference>
<dbReference type="CDD" id="cd01335">
    <property type="entry name" value="Radical_SAM"/>
    <property type="match status" value="1"/>
</dbReference>
<dbReference type="InterPro" id="IPR007197">
    <property type="entry name" value="rSAM"/>
</dbReference>
<dbReference type="GO" id="GO:0051539">
    <property type="term" value="F:4 iron, 4 sulfur cluster binding"/>
    <property type="evidence" value="ECO:0007669"/>
    <property type="project" value="UniProtKB-KW"/>
</dbReference>
<dbReference type="InterPro" id="IPR058240">
    <property type="entry name" value="rSAM_sf"/>
</dbReference>
<dbReference type="Proteomes" id="UP000095751">
    <property type="component" value="Unassembled WGS sequence"/>
</dbReference>
<dbReference type="PROSITE" id="PS51918">
    <property type="entry name" value="RADICAL_SAM"/>
    <property type="match status" value="1"/>
</dbReference>
<evidence type="ECO:0000256" key="1">
    <source>
        <dbReference type="ARBA" id="ARBA00001966"/>
    </source>
</evidence>
<dbReference type="PANTHER" id="PTHR30544:SF8">
    <property type="entry name" value="RADICAL SAM SUPERFAMILY PROTEIN"/>
    <property type="match status" value="1"/>
</dbReference>